<dbReference type="GeneID" id="93332167"/>
<dbReference type="InterPro" id="IPR003661">
    <property type="entry name" value="HisK_dim/P_dom"/>
</dbReference>
<keyword evidence="8" id="KW-0472">Membrane</keyword>
<dbReference type="PANTHER" id="PTHR45453">
    <property type="entry name" value="PHOSPHATE REGULON SENSOR PROTEIN PHOR"/>
    <property type="match status" value="1"/>
</dbReference>
<evidence type="ECO:0000256" key="4">
    <source>
        <dbReference type="ARBA" id="ARBA00022553"/>
    </source>
</evidence>
<dbReference type="EC" id="2.7.13.3" evidence="3"/>
<evidence type="ECO:0000313" key="10">
    <source>
        <dbReference type="EMBL" id="RGC26128.1"/>
    </source>
</evidence>
<comment type="caution">
    <text evidence="10">The sequence shown here is derived from an EMBL/GenBank/DDBJ whole genome shotgun (WGS) entry which is preliminary data.</text>
</comment>
<dbReference type="SMART" id="SM00387">
    <property type="entry name" value="HATPase_c"/>
    <property type="match status" value="1"/>
</dbReference>
<feature type="transmembrane region" description="Helical" evidence="8">
    <location>
        <begin position="12"/>
        <end position="35"/>
    </location>
</feature>
<dbReference type="InterPro" id="IPR050351">
    <property type="entry name" value="BphY/WalK/GraS-like"/>
</dbReference>
<keyword evidence="8" id="KW-0812">Transmembrane</keyword>
<comment type="catalytic activity">
    <reaction evidence="1">
        <text>ATP + protein L-histidine = ADP + protein N-phospho-L-histidine.</text>
        <dbReference type="EC" id="2.7.13.3"/>
    </reaction>
</comment>
<dbReference type="GO" id="GO:0004721">
    <property type="term" value="F:phosphoprotein phosphatase activity"/>
    <property type="evidence" value="ECO:0007669"/>
    <property type="project" value="TreeGrafter"/>
</dbReference>
<dbReference type="PROSITE" id="PS50109">
    <property type="entry name" value="HIS_KIN"/>
    <property type="match status" value="1"/>
</dbReference>
<evidence type="ECO:0000259" key="9">
    <source>
        <dbReference type="PROSITE" id="PS50109"/>
    </source>
</evidence>
<dbReference type="Pfam" id="PF02518">
    <property type="entry name" value="HATPase_c"/>
    <property type="match status" value="1"/>
</dbReference>
<dbReference type="GO" id="GO:0005886">
    <property type="term" value="C:plasma membrane"/>
    <property type="evidence" value="ECO:0007669"/>
    <property type="project" value="TreeGrafter"/>
</dbReference>
<evidence type="ECO:0000256" key="6">
    <source>
        <dbReference type="ARBA" id="ARBA00022777"/>
    </source>
</evidence>
<dbReference type="GO" id="GO:0016036">
    <property type="term" value="P:cellular response to phosphate starvation"/>
    <property type="evidence" value="ECO:0007669"/>
    <property type="project" value="TreeGrafter"/>
</dbReference>
<reference evidence="10 11" key="1">
    <citation type="submission" date="2018-08" db="EMBL/GenBank/DDBJ databases">
        <title>A genome reference for cultivated species of the human gut microbiota.</title>
        <authorList>
            <person name="Zou Y."/>
            <person name="Xue W."/>
            <person name="Luo G."/>
        </authorList>
    </citation>
    <scope>NUCLEOTIDE SEQUENCE [LARGE SCALE GENOMIC DNA]</scope>
    <source>
        <strain evidence="10 11">AF19-21</strain>
    </source>
</reference>
<evidence type="ECO:0000313" key="11">
    <source>
        <dbReference type="Proteomes" id="UP000261111"/>
    </source>
</evidence>
<comment type="subcellular location">
    <subcellularLocation>
        <location evidence="2">Membrane</location>
    </subcellularLocation>
</comment>
<dbReference type="CDD" id="cd00082">
    <property type="entry name" value="HisKA"/>
    <property type="match status" value="1"/>
</dbReference>
<dbReference type="EMBL" id="QVIA01000029">
    <property type="protein sequence ID" value="RGC26128.1"/>
    <property type="molecule type" value="Genomic_DNA"/>
</dbReference>
<keyword evidence="8" id="KW-1133">Transmembrane helix</keyword>
<dbReference type="PANTHER" id="PTHR45453:SF1">
    <property type="entry name" value="PHOSPHATE REGULON SENSOR PROTEIN PHOR"/>
    <property type="match status" value="1"/>
</dbReference>
<accession>A0A3E2WH84</accession>
<keyword evidence="4" id="KW-0597">Phosphoprotein</keyword>
<dbReference type="AlphaFoldDB" id="A0A3E2WH84"/>
<proteinExistence type="predicted"/>
<dbReference type="SMART" id="SM00388">
    <property type="entry name" value="HisKA"/>
    <property type="match status" value="1"/>
</dbReference>
<dbReference type="RefSeq" id="WP_117441237.1">
    <property type="nucleotide sequence ID" value="NZ_QVIA01000029.1"/>
</dbReference>
<sequence>MTKTLQKKFITTAMLAITVLILVLLGAINGIYGLISGRQMERMLGMLADNGGAPSRQPELPDRGRPGFLELPIDEDTAMSARYFLIRYNSDGEAVQTDVSKIASVTEAEAEKMAEKVRESGSSEGRAEQFRYKIVQTREGKGSIIIFLDTSSQTRTILMVLGISIFIGILCWSLMLLFVILLSKRAILPIAENIEKQKQFVTDAGHEIKTPLAIIMANTDAMELHNGENKWSRNIREQTIRLNGLMQNLLALAKMDENGAKLPCADISLSSLLEEILPSFYEPAALKEVIIEENIQSNIIMHGNRDSMARLIAILLDNAVKYTSNQGSIIIYLERKEDVIILKIKNTCDTLPEVAPEKLFDRFYRGDSARTQKSGGYGIGLSAARAIAESQKGSIKASYEENQIIFTVELNV</sequence>
<keyword evidence="7" id="KW-0902">Two-component regulatory system</keyword>
<dbReference type="GO" id="GO:0000155">
    <property type="term" value="F:phosphorelay sensor kinase activity"/>
    <property type="evidence" value="ECO:0007669"/>
    <property type="project" value="InterPro"/>
</dbReference>
<name>A0A3E2WH84_9FIRM</name>
<dbReference type="SUPFAM" id="SSF55874">
    <property type="entry name" value="ATPase domain of HSP90 chaperone/DNA topoisomerase II/histidine kinase"/>
    <property type="match status" value="1"/>
</dbReference>
<evidence type="ECO:0000256" key="5">
    <source>
        <dbReference type="ARBA" id="ARBA00022679"/>
    </source>
</evidence>
<dbReference type="Proteomes" id="UP000261111">
    <property type="component" value="Unassembled WGS sequence"/>
</dbReference>
<gene>
    <name evidence="10" type="ORF">DWX41_19730</name>
</gene>
<dbReference type="Gene3D" id="1.10.287.130">
    <property type="match status" value="1"/>
</dbReference>
<dbReference type="Gene3D" id="3.30.565.10">
    <property type="entry name" value="Histidine kinase-like ATPase, C-terminal domain"/>
    <property type="match status" value="1"/>
</dbReference>
<feature type="transmembrane region" description="Helical" evidence="8">
    <location>
        <begin position="157"/>
        <end position="182"/>
    </location>
</feature>
<dbReference type="Pfam" id="PF00512">
    <property type="entry name" value="HisKA"/>
    <property type="match status" value="1"/>
</dbReference>
<organism evidence="10 11">
    <name type="scientific">Hungatella hathewayi</name>
    <dbReference type="NCBI Taxonomy" id="154046"/>
    <lineage>
        <taxon>Bacteria</taxon>
        <taxon>Bacillati</taxon>
        <taxon>Bacillota</taxon>
        <taxon>Clostridia</taxon>
        <taxon>Lachnospirales</taxon>
        <taxon>Lachnospiraceae</taxon>
        <taxon>Hungatella</taxon>
    </lineage>
</organism>
<evidence type="ECO:0000256" key="7">
    <source>
        <dbReference type="ARBA" id="ARBA00023012"/>
    </source>
</evidence>
<evidence type="ECO:0000256" key="8">
    <source>
        <dbReference type="SAM" id="Phobius"/>
    </source>
</evidence>
<evidence type="ECO:0000256" key="1">
    <source>
        <dbReference type="ARBA" id="ARBA00000085"/>
    </source>
</evidence>
<keyword evidence="5" id="KW-0808">Transferase</keyword>
<dbReference type="SUPFAM" id="SSF47384">
    <property type="entry name" value="Homodimeric domain of signal transducing histidine kinase"/>
    <property type="match status" value="1"/>
</dbReference>
<dbReference type="InterPro" id="IPR036890">
    <property type="entry name" value="HATPase_C_sf"/>
</dbReference>
<protein>
    <recommendedName>
        <fullName evidence="3">histidine kinase</fullName>
        <ecNumber evidence="3">2.7.13.3</ecNumber>
    </recommendedName>
</protein>
<dbReference type="InterPro" id="IPR005467">
    <property type="entry name" value="His_kinase_dom"/>
</dbReference>
<dbReference type="InterPro" id="IPR036097">
    <property type="entry name" value="HisK_dim/P_sf"/>
</dbReference>
<dbReference type="InterPro" id="IPR003594">
    <property type="entry name" value="HATPase_dom"/>
</dbReference>
<evidence type="ECO:0000256" key="3">
    <source>
        <dbReference type="ARBA" id="ARBA00012438"/>
    </source>
</evidence>
<feature type="domain" description="Histidine kinase" evidence="9">
    <location>
        <begin position="203"/>
        <end position="412"/>
    </location>
</feature>
<keyword evidence="6 10" id="KW-0418">Kinase</keyword>
<evidence type="ECO:0000256" key="2">
    <source>
        <dbReference type="ARBA" id="ARBA00004370"/>
    </source>
</evidence>